<keyword evidence="2" id="KW-1185">Reference proteome</keyword>
<comment type="caution">
    <text evidence="1">The sequence shown here is derived from an EMBL/GenBank/DDBJ whole genome shotgun (WGS) entry which is preliminary data.</text>
</comment>
<evidence type="ECO:0000313" key="2">
    <source>
        <dbReference type="Proteomes" id="UP000661193"/>
    </source>
</evidence>
<proteinExistence type="predicted"/>
<accession>A0ABS1UVE2</accession>
<name>A0ABS1UVE2_9ACTN</name>
<dbReference type="Proteomes" id="UP000661193">
    <property type="component" value="Unassembled WGS sequence"/>
</dbReference>
<evidence type="ECO:0000313" key="1">
    <source>
        <dbReference type="EMBL" id="MBL6280252.1"/>
    </source>
</evidence>
<organism evidence="1 2">
    <name type="scientific">Micromonospora fiedleri</name>
    <dbReference type="NCBI Taxonomy" id="1157498"/>
    <lineage>
        <taxon>Bacteria</taxon>
        <taxon>Bacillati</taxon>
        <taxon>Actinomycetota</taxon>
        <taxon>Actinomycetes</taxon>
        <taxon>Micromonosporales</taxon>
        <taxon>Micromonosporaceae</taxon>
        <taxon>Micromonospora</taxon>
    </lineage>
</organism>
<gene>
    <name evidence="1" type="ORF">JMF97_29235</name>
</gene>
<dbReference type="EMBL" id="JAETXL010000017">
    <property type="protein sequence ID" value="MBL6280252.1"/>
    <property type="molecule type" value="Genomic_DNA"/>
</dbReference>
<dbReference type="RefSeq" id="WP_203224471.1">
    <property type="nucleotide sequence ID" value="NZ_JAETXL010000017.1"/>
</dbReference>
<protein>
    <submittedName>
        <fullName evidence="1">Uncharacterized protein</fullName>
    </submittedName>
</protein>
<reference evidence="1 2" key="1">
    <citation type="submission" date="2021-01" db="EMBL/GenBank/DDBJ databases">
        <title>Genome sequencing of Micromonospora fiedleri MG-37.</title>
        <authorList>
            <person name="Moreland P.E.J."/>
            <person name="Stach J.E.M."/>
        </authorList>
    </citation>
    <scope>NUCLEOTIDE SEQUENCE [LARGE SCALE GENOMIC DNA]</scope>
    <source>
        <strain evidence="1 2">MG-37</strain>
    </source>
</reference>
<sequence length="128" mass="14103">MLTTATDPVTTTALRRRNVGQWLATRLGLARPAGAVPDAGAGTSTEFVWGYAIRREWRNGSHDLFGFTPDKDVAERRLARDQSYWHSGPVRPVAVYLVPVNAAAVDRHPVKGCRSWSCADSPQRGESR</sequence>